<evidence type="ECO:0000259" key="3">
    <source>
        <dbReference type="PROSITE" id="PS50835"/>
    </source>
</evidence>
<dbReference type="InterPro" id="IPR036179">
    <property type="entry name" value="Ig-like_dom_sf"/>
</dbReference>
<dbReference type="KEGG" id="char:116223137"/>
<dbReference type="PROSITE" id="PS50835">
    <property type="entry name" value="IG_LIKE"/>
    <property type="match status" value="1"/>
</dbReference>
<accession>A0A6P8G5D2</accession>
<feature type="transmembrane region" description="Helical" evidence="1">
    <location>
        <begin position="160"/>
        <end position="185"/>
    </location>
</feature>
<evidence type="ECO:0000313" key="5">
    <source>
        <dbReference type="RefSeq" id="XP_031434524.1"/>
    </source>
</evidence>
<dbReference type="Proteomes" id="UP000515152">
    <property type="component" value="Chromosome 2"/>
</dbReference>
<feature type="signal peptide" evidence="2">
    <location>
        <begin position="1"/>
        <end position="27"/>
    </location>
</feature>
<sequence>METLSRVAAAGPALLWLLLTVCRFSCAEECAIEVRVRRNTVLRTAPMKSLTVNCTITWQDCSSEPTVTWCKLLINNDCVKVNSTPDVAIHQERSLTEGNKIVSYLNFHRVEKHDDGLYRCEISGSLTVVSHTINVSVSETLHTSTESPTVTNKPDSNQDWLLYVYVCAACAVVILIVIITCFCLLRAGHHITGHCVCTELLHRHTSFSPNVQSRPAPTE</sequence>
<name>A0A6P8G5D2_CLUHA</name>
<dbReference type="PANTHER" id="PTHR37996:SF1">
    <property type="entry name" value="B- AND T-LYMPHOCYTE ATTENUATOR"/>
    <property type="match status" value="1"/>
</dbReference>
<dbReference type="OrthoDB" id="9947981at2759"/>
<dbReference type="SMART" id="SM00409">
    <property type="entry name" value="IG"/>
    <property type="match status" value="1"/>
</dbReference>
<organism evidence="4 5">
    <name type="scientific">Clupea harengus</name>
    <name type="common">Atlantic herring</name>
    <dbReference type="NCBI Taxonomy" id="7950"/>
    <lineage>
        <taxon>Eukaryota</taxon>
        <taxon>Metazoa</taxon>
        <taxon>Chordata</taxon>
        <taxon>Craniata</taxon>
        <taxon>Vertebrata</taxon>
        <taxon>Euteleostomi</taxon>
        <taxon>Actinopterygii</taxon>
        <taxon>Neopterygii</taxon>
        <taxon>Teleostei</taxon>
        <taxon>Clupei</taxon>
        <taxon>Clupeiformes</taxon>
        <taxon>Clupeoidei</taxon>
        <taxon>Clupeidae</taxon>
        <taxon>Clupea</taxon>
    </lineage>
</organism>
<evidence type="ECO:0000256" key="1">
    <source>
        <dbReference type="SAM" id="Phobius"/>
    </source>
</evidence>
<dbReference type="GeneID" id="116223137"/>
<keyword evidence="2" id="KW-0732">Signal</keyword>
<evidence type="ECO:0000256" key="2">
    <source>
        <dbReference type="SAM" id="SignalP"/>
    </source>
</evidence>
<keyword evidence="4" id="KW-1185">Reference proteome</keyword>
<keyword evidence="1" id="KW-1133">Transmembrane helix</keyword>
<keyword evidence="1" id="KW-0472">Membrane</keyword>
<dbReference type="AlphaFoldDB" id="A0A6P8G5D2"/>
<dbReference type="GO" id="GO:0002768">
    <property type="term" value="P:immune response-regulating cell surface receptor signaling pathway"/>
    <property type="evidence" value="ECO:0007669"/>
    <property type="project" value="InterPro"/>
</dbReference>
<keyword evidence="1" id="KW-0812">Transmembrane</keyword>
<dbReference type="GO" id="GO:0038023">
    <property type="term" value="F:signaling receptor activity"/>
    <property type="evidence" value="ECO:0007669"/>
    <property type="project" value="InterPro"/>
</dbReference>
<dbReference type="GO" id="GO:0005886">
    <property type="term" value="C:plasma membrane"/>
    <property type="evidence" value="ECO:0007669"/>
    <property type="project" value="InterPro"/>
</dbReference>
<dbReference type="RefSeq" id="XP_031434524.1">
    <property type="nucleotide sequence ID" value="XM_031578664.2"/>
</dbReference>
<feature type="chain" id="PRO_5027996954" evidence="2">
    <location>
        <begin position="28"/>
        <end position="219"/>
    </location>
</feature>
<protein>
    <submittedName>
        <fullName evidence="5">B- and T-lymphocyte attenuator-like isoform X1</fullName>
    </submittedName>
</protein>
<dbReference type="InterPro" id="IPR013783">
    <property type="entry name" value="Ig-like_fold"/>
</dbReference>
<feature type="domain" description="Ig-like" evidence="3">
    <location>
        <begin position="12"/>
        <end position="136"/>
    </location>
</feature>
<gene>
    <name evidence="5" type="primary">LOC116223137</name>
</gene>
<dbReference type="SUPFAM" id="SSF48726">
    <property type="entry name" value="Immunoglobulin"/>
    <property type="match status" value="1"/>
</dbReference>
<dbReference type="InterPro" id="IPR003599">
    <property type="entry name" value="Ig_sub"/>
</dbReference>
<evidence type="ECO:0000313" key="4">
    <source>
        <dbReference type="Proteomes" id="UP000515152"/>
    </source>
</evidence>
<dbReference type="Gene3D" id="2.60.40.10">
    <property type="entry name" value="Immunoglobulins"/>
    <property type="match status" value="1"/>
</dbReference>
<proteinExistence type="predicted"/>
<reference evidence="5" key="1">
    <citation type="submission" date="2025-08" db="UniProtKB">
        <authorList>
            <consortium name="RefSeq"/>
        </authorList>
    </citation>
    <scope>IDENTIFICATION</scope>
</reference>
<dbReference type="InterPro" id="IPR039257">
    <property type="entry name" value="BTLA"/>
</dbReference>
<dbReference type="InterPro" id="IPR007110">
    <property type="entry name" value="Ig-like_dom"/>
</dbReference>
<dbReference type="PANTHER" id="PTHR37996">
    <property type="entry name" value="B- AND T-LYMPHOCYTE ATTENUATOR"/>
    <property type="match status" value="1"/>
</dbReference>